<keyword evidence="3" id="KW-0813">Transport</keyword>
<dbReference type="PANTHER" id="PTHR30026:SF21">
    <property type="entry name" value="SLR1270 PROTEIN"/>
    <property type="match status" value="1"/>
</dbReference>
<protein>
    <submittedName>
        <fullName evidence="10">Transporter</fullName>
    </submittedName>
</protein>
<dbReference type="Proteomes" id="UP000036908">
    <property type="component" value="Unassembled WGS sequence"/>
</dbReference>
<dbReference type="InterPro" id="IPR051906">
    <property type="entry name" value="TolC-like"/>
</dbReference>
<comment type="caution">
    <text evidence="10">The sequence shown here is derived from an EMBL/GenBank/DDBJ whole genome shotgun (WGS) entry which is preliminary data.</text>
</comment>
<reference evidence="11" key="1">
    <citation type="submission" date="2014-11" db="EMBL/GenBank/DDBJ databases">
        <title>Genome sequencing of Roseivirga sp. D-25.</title>
        <authorList>
            <person name="Selvaratnam C."/>
            <person name="Thevarajoo S."/>
            <person name="Goh K.M."/>
            <person name="Eee R."/>
            <person name="Chan K.-G."/>
            <person name="Chong C.S."/>
        </authorList>
    </citation>
    <scope>NUCLEOTIDE SEQUENCE [LARGE SCALE GENOMIC DNA]</scope>
    <source>
        <strain evidence="11">D-25</strain>
    </source>
</reference>
<dbReference type="SUPFAM" id="SSF56954">
    <property type="entry name" value="Outer membrane efflux proteins (OEP)"/>
    <property type="match status" value="1"/>
</dbReference>
<evidence type="ECO:0000256" key="8">
    <source>
        <dbReference type="SAM" id="Coils"/>
    </source>
</evidence>
<keyword evidence="6" id="KW-0472">Membrane</keyword>
<comment type="similarity">
    <text evidence="2">Belongs to the outer membrane factor (OMF) (TC 1.B.17) family.</text>
</comment>
<keyword evidence="4" id="KW-1134">Transmembrane beta strand</keyword>
<keyword evidence="8" id="KW-0175">Coiled coil</keyword>
<dbReference type="Pfam" id="PF02321">
    <property type="entry name" value="OEP"/>
    <property type="match status" value="2"/>
</dbReference>
<dbReference type="GO" id="GO:0015562">
    <property type="term" value="F:efflux transmembrane transporter activity"/>
    <property type="evidence" value="ECO:0007669"/>
    <property type="project" value="InterPro"/>
</dbReference>
<keyword evidence="7" id="KW-0998">Cell outer membrane</keyword>
<evidence type="ECO:0000313" key="10">
    <source>
        <dbReference type="EMBL" id="KOF04267.1"/>
    </source>
</evidence>
<dbReference type="OrthoDB" id="13803at2"/>
<evidence type="ECO:0000256" key="6">
    <source>
        <dbReference type="ARBA" id="ARBA00023136"/>
    </source>
</evidence>
<evidence type="ECO:0000256" key="1">
    <source>
        <dbReference type="ARBA" id="ARBA00004442"/>
    </source>
</evidence>
<organism evidence="10 11">
    <name type="scientific">Roseivirga seohaensis subsp. aquiponti</name>
    <dbReference type="NCBI Taxonomy" id="1566026"/>
    <lineage>
        <taxon>Bacteria</taxon>
        <taxon>Pseudomonadati</taxon>
        <taxon>Bacteroidota</taxon>
        <taxon>Cytophagia</taxon>
        <taxon>Cytophagales</taxon>
        <taxon>Roseivirgaceae</taxon>
        <taxon>Roseivirga</taxon>
    </lineage>
</organism>
<evidence type="ECO:0000313" key="11">
    <source>
        <dbReference type="Proteomes" id="UP000036908"/>
    </source>
</evidence>
<evidence type="ECO:0000256" key="5">
    <source>
        <dbReference type="ARBA" id="ARBA00022692"/>
    </source>
</evidence>
<keyword evidence="5" id="KW-0812">Transmembrane</keyword>
<keyword evidence="9" id="KW-0732">Signal</keyword>
<gene>
    <name evidence="10" type="ORF">OB69_01720</name>
</gene>
<dbReference type="GO" id="GO:1990281">
    <property type="term" value="C:efflux pump complex"/>
    <property type="evidence" value="ECO:0007669"/>
    <property type="project" value="TreeGrafter"/>
</dbReference>
<dbReference type="AlphaFoldDB" id="A0A0L8AQ07"/>
<feature type="chain" id="PRO_5005580652" evidence="9">
    <location>
        <begin position="22"/>
        <end position="437"/>
    </location>
</feature>
<sequence length="437" mass="49622">MNKKVLILLIAGQLMAFMAKSQDTLLISKDDLVQRVLQNNLQSKIAEQQTAMAQGDLNQSKALFLPSISATQTSMMTNNPLMAFGSKLNQERLTAADFDPNRLNDPDRIENYSVEVQVLQPLLNLDGVYQRQAAQIQVEAYELQAARIQEHMEMEAINAYMQLQLAYEAVSVLERAKYTADQGLKLMNDYFDQGLAKRADVLDVAVRQIEVENQLRYAKSNIRNASDGLATLLGTDIDGTVYKPQSTISSRLQTEDFSNLLSQDRKDLVAMNKALLGHEKMLKSNKMSALPRINAFGNYQVYDNNAFGFGADGYLVGLQISWNIFDGNKNVGKVQKAQAMVEKATIEKENYTQQAQFELNKTNRQLADAENKVELSQKAFEQKAEAYRIRKDRFMEGLEKTADLLMAETQMFQKELEHLQALFEYNLTKEYLRFLTR</sequence>
<dbReference type="RefSeq" id="WP_053221970.1">
    <property type="nucleotide sequence ID" value="NZ_JSVA01000003.1"/>
</dbReference>
<evidence type="ECO:0000256" key="3">
    <source>
        <dbReference type="ARBA" id="ARBA00022448"/>
    </source>
</evidence>
<dbReference type="PANTHER" id="PTHR30026">
    <property type="entry name" value="OUTER MEMBRANE PROTEIN TOLC"/>
    <property type="match status" value="1"/>
</dbReference>
<evidence type="ECO:0000256" key="9">
    <source>
        <dbReference type="SAM" id="SignalP"/>
    </source>
</evidence>
<keyword evidence="11" id="KW-1185">Reference proteome</keyword>
<evidence type="ECO:0000256" key="2">
    <source>
        <dbReference type="ARBA" id="ARBA00007613"/>
    </source>
</evidence>
<dbReference type="GO" id="GO:0009279">
    <property type="term" value="C:cell outer membrane"/>
    <property type="evidence" value="ECO:0007669"/>
    <property type="project" value="UniProtKB-SubCell"/>
</dbReference>
<dbReference type="Gene3D" id="1.20.1600.10">
    <property type="entry name" value="Outer membrane efflux proteins (OEP)"/>
    <property type="match status" value="1"/>
</dbReference>
<evidence type="ECO:0000256" key="4">
    <source>
        <dbReference type="ARBA" id="ARBA00022452"/>
    </source>
</evidence>
<comment type="subcellular location">
    <subcellularLocation>
        <location evidence="1">Cell outer membrane</location>
    </subcellularLocation>
</comment>
<evidence type="ECO:0000256" key="7">
    <source>
        <dbReference type="ARBA" id="ARBA00023237"/>
    </source>
</evidence>
<dbReference type="EMBL" id="JSVA01000003">
    <property type="protein sequence ID" value="KOF04267.1"/>
    <property type="molecule type" value="Genomic_DNA"/>
</dbReference>
<dbReference type="PATRIC" id="fig|1566026.4.peg.2042"/>
<dbReference type="GO" id="GO:0015288">
    <property type="term" value="F:porin activity"/>
    <property type="evidence" value="ECO:0007669"/>
    <property type="project" value="TreeGrafter"/>
</dbReference>
<feature type="signal peptide" evidence="9">
    <location>
        <begin position="1"/>
        <end position="21"/>
    </location>
</feature>
<dbReference type="InterPro" id="IPR003423">
    <property type="entry name" value="OMP_efflux"/>
</dbReference>
<proteinExistence type="inferred from homology"/>
<accession>A0A0L8AQ07</accession>
<feature type="coiled-coil region" evidence="8">
    <location>
        <begin position="334"/>
        <end position="386"/>
    </location>
</feature>
<name>A0A0L8AQ07_9BACT</name>